<accession>A0ABP5BYQ8</accession>
<protein>
    <submittedName>
        <fullName evidence="1">Uncharacterized protein</fullName>
    </submittedName>
</protein>
<evidence type="ECO:0000313" key="1">
    <source>
        <dbReference type="EMBL" id="GAA1954032.1"/>
    </source>
</evidence>
<reference evidence="2" key="1">
    <citation type="journal article" date="2019" name="Int. J. Syst. Evol. Microbiol.">
        <title>The Global Catalogue of Microorganisms (GCM) 10K type strain sequencing project: providing services to taxonomists for standard genome sequencing and annotation.</title>
        <authorList>
            <consortium name="The Broad Institute Genomics Platform"/>
            <consortium name="The Broad Institute Genome Sequencing Center for Infectious Disease"/>
            <person name="Wu L."/>
            <person name="Ma J."/>
        </authorList>
    </citation>
    <scope>NUCLEOTIDE SEQUENCE [LARGE SCALE GENOMIC DNA]</scope>
    <source>
        <strain evidence="2">JCM 14545</strain>
    </source>
</reference>
<keyword evidence="2" id="KW-1185">Reference proteome</keyword>
<comment type="caution">
    <text evidence="1">The sequence shown here is derived from an EMBL/GenBank/DDBJ whole genome shotgun (WGS) entry which is preliminary data.</text>
</comment>
<dbReference type="RefSeq" id="WP_344416844.1">
    <property type="nucleotide sequence ID" value="NZ_BAAANN010000008.1"/>
</dbReference>
<organism evidence="1 2">
    <name type="scientific">Amycolatopsis minnesotensis</name>
    <dbReference type="NCBI Taxonomy" id="337894"/>
    <lineage>
        <taxon>Bacteria</taxon>
        <taxon>Bacillati</taxon>
        <taxon>Actinomycetota</taxon>
        <taxon>Actinomycetes</taxon>
        <taxon>Pseudonocardiales</taxon>
        <taxon>Pseudonocardiaceae</taxon>
        <taxon>Amycolatopsis</taxon>
    </lineage>
</organism>
<dbReference type="EMBL" id="BAAANN010000008">
    <property type="protein sequence ID" value="GAA1954032.1"/>
    <property type="molecule type" value="Genomic_DNA"/>
</dbReference>
<evidence type="ECO:0000313" key="2">
    <source>
        <dbReference type="Proteomes" id="UP001501116"/>
    </source>
</evidence>
<sequence>MRPMLAGYELPQVQELRTADLRALAEHKPPGKDGSLLQNLGRAPTAVTLWGMASDRQALDLLAQLKKDLRTGTALPFTADITTDTEVEQVVLDDLQIRQLAGRPDRYAYALTLREYIEPVEPASTAGLDIGLLDDATGLMDEILDGLELIQGLSTGLERFVGPLTDLLDRVTAAGKS</sequence>
<name>A0ABP5BYQ8_9PSEU</name>
<gene>
    <name evidence="1" type="ORF">GCM10009754_24220</name>
</gene>
<dbReference type="Proteomes" id="UP001501116">
    <property type="component" value="Unassembled WGS sequence"/>
</dbReference>
<proteinExistence type="predicted"/>